<keyword evidence="2" id="KW-1133">Transmembrane helix</keyword>
<reference evidence="3 4" key="1">
    <citation type="submission" date="2019-07" db="EMBL/GenBank/DDBJ databases">
        <title>Whole genome shotgun sequence of Aneurinibacillus danicus NBRC 102444.</title>
        <authorList>
            <person name="Hosoyama A."/>
            <person name="Uohara A."/>
            <person name="Ohji S."/>
            <person name="Ichikawa N."/>
        </authorList>
    </citation>
    <scope>NUCLEOTIDE SEQUENCE [LARGE SCALE GENOMIC DNA]</scope>
    <source>
        <strain evidence="3 4">NBRC 102444</strain>
    </source>
</reference>
<evidence type="ECO:0000256" key="2">
    <source>
        <dbReference type="SAM" id="Phobius"/>
    </source>
</evidence>
<protein>
    <submittedName>
        <fullName evidence="3">Uncharacterized protein</fullName>
    </submittedName>
</protein>
<organism evidence="3 4">
    <name type="scientific">Aneurinibacillus danicus</name>
    <dbReference type="NCBI Taxonomy" id="267746"/>
    <lineage>
        <taxon>Bacteria</taxon>
        <taxon>Bacillati</taxon>
        <taxon>Bacillota</taxon>
        <taxon>Bacilli</taxon>
        <taxon>Bacillales</taxon>
        <taxon>Paenibacillaceae</taxon>
        <taxon>Aneurinibacillus group</taxon>
        <taxon>Aneurinibacillus</taxon>
    </lineage>
</organism>
<dbReference type="RefSeq" id="WP_146808319.1">
    <property type="nucleotide sequence ID" value="NZ_BJXX01000019.1"/>
</dbReference>
<dbReference type="AlphaFoldDB" id="A0A511V4L0"/>
<keyword evidence="2" id="KW-0472">Membrane</keyword>
<keyword evidence="4" id="KW-1185">Reference proteome</keyword>
<dbReference type="Proteomes" id="UP000321157">
    <property type="component" value="Unassembled WGS sequence"/>
</dbReference>
<feature type="region of interest" description="Disordered" evidence="1">
    <location>
        <begin position="309"/>
        <end position="332"/>
    </location>
</feature>
<dbReference type="EMBL" id="BJXX01000019">
    <property type="protein sequence ID" value="GEN33021.1"/>
    <property type="molecule type" value="Genomic_DNA"/>
</dbReference>
<comment type="caution">
    <text evidence="3">The sequence shown here is derived from an EMBL/GenBank/DDBJ whole genome shotgun (WGS) entry which is preliminary data.</text>
</comment>
<evidence type="ECO:0000256" key="1">
    <source>
        <dbReference type="SAM" id="MobiDB-lite"/>
    </source>
</evidence>
<name>A0A511V4L0_9BACL</name>
<evidence type="ECO:0000313" key="4">
    <source>
        <dbReference type="Proteomes" id="UP000321157"/>
    </source>
</evidence>
<sequence>MKRVLNERGGALLIVFFILILFMILGVSISSFIVHSGKQRAFADDEIQGKMLADTGLTYFKQYLEKKMNDEDSPIKSGGQKDSTAVDTFILDKVNEVASEITLENEKGPYKKYTLPGEHQGGFALGYKKEKIENGIIPYVNDPKKPSQPYVRKITLYVLGLPARTINETEKARRVLLTSTVYINTVPAPFHYAVSTPGELRLFGGTNIIGNVAAGSILVSTDYRYLDNNTWKTGNRDDSNELDGLREPLRNQPYIEGTVFLSEEGTVSKLANVKNVEPSASDNFPDKTTISLLNRTSLKSQEIFTPKALPTDSSKTELSAPKEKPYIPGYEPPLIERKTKEEKEEKEEKADDISLFVKERIGDPDSPVYVGAATAGFEAASEPLSFEQGEEDGFKNVASKVNSLSSDILVIRSQTKDPLSNNAPIPLTVRLTGDILKNKVKQLYIGPSEQTNPNHYPNVKTTVEMGHLGAFKDGADGKPFAFEGTIYIKGNLDIVGDINIKGTIYVDGDVVIREIENVGNENLAIVASGKISLTARNTKQSTDSTEDYLTKWAGNADDGFRPLSAFLYSEQSLEIYSVNSFNRIYGGIATGREESYLEFNTKRERTARIHESDDPNSNYLASRFTIQFNRKIFEKEMYGLPPGDTFFLDIYDIEYHQPSQVPQTVEFAS</sequence>
<accession>A0A511V4L0</accession>
<feature type="transmembrane region" description="Helical" evidence="2">
    <location>
        <begin position="12"/>
        <end position="34"/>
    </location>
</feature>
<proteinExistence type="predicted"/>
<gene>
    <name evidence="3" type="ORF">ADA01nite_04810</name>
</gene>
<dbReference type="OrthoDB" id="2730934at2"/>
<keyword evidence="2" id="KW-0812">Transmembrane</keyword>
<evidence type="ECO:0000313" key="3">
    <source>
        <dbReference type="EMBL" id="GEN33021.1"/>
    </source>
</evidence>